<dbReference type="STRING" id="395494.Galf_0692"/>
<dbReference type="RefSeq" id="WP_013292673.1">
    <property type="nucleotide sequence ID" value="NC_014394.1"/>
</dbReference>
<keyword evidence="2" id="KW-1185">Reference proteome</keyword>
<dbReference type="AlphaFoldDB" id="D9SD43"/>
<sequence length="95" mass="10597">MKFNARHIKYCKEEGFVKAWIKDGDLYADLDQEGTITMLVEPNGAARMLLGPSGMKSPAHITVPLSKKENHVRVPARFFKSVKKAAAAAATRNYY</sequence>
<dbReference type="KEGG" id="gca:Galf_0692"/>
<organism evidence="1 2">
    <name type="scientific">Gallionella capsiferriformans (strain ES-2)</name>
    <name type="common">Gallionella ferruginea capsiferriformans (strain ES-2)</name>
    <dbReference type="NCBI Taxonomy" id="395494"/>
    <lineage>
        <taxon>Bacteria</taxon>
        <taxon>Pseudomonadati</taxon>
        <taxon>Pseudomonadota</taxon>
        <taxon>Betaproteobacteria</taxon>
        <taxon>Nitrosomonadales</taxon>
        <taxon>Gallionellaceae</taxon>
        <taxon>Gallionella</taxon>
    </lineage>
</organism>
<dbReference type="EMBL" id="CP002159">
    <property type="protein sequence ID" value="ADL54732.1"/>
    <property type="molecule type" value="Genomic_DNA"/>
</dbReference>
<evidence type="ECO:0000313" key="2">
    <source>
        <dbReference type="Proteomes" id="UP000001235"/>
    </source>
</evidence>
<reference evidence="1 2" key="1">
    <citation type="submission" date="2010-08" db="EMBL/GenBank/DDBJ databases">
        <title>Complete sequence of Gallionella capsiferriformans ES-2.</title>
        <authorList>
            <consortium name="US DOE Joint Genome Institute"/>
            <person name="Lucas S."/>
            <person name="Copeland A."/>
            <person name="Lapidus A."/>
            <person name="Cheng J.-F."/>
            <person name="Bruce D."/>
            <person name="Goodwin L."/>
            <person name="Pitluck S."/>
            <person name="Chertkov O."/>
            <person name="Davenport K.W."/>
            <person name="Detter J.C."/>
            <person name="Han C."/>
            <person name="Tapia R."/>
            <person name="Land M."/>
            <person name="Hauser L."/>
            <person name="Chang Y.-J."/>
            <person name="Jeffries C."/>
            <person name="Kyrpides N."/>
            <person name="Ivanova N."/>
            <person name="Mikhailova N."/>
            <person name="Shelobolina E.S."/>
            <person name="Picardal F."/>
            <person name="Roden E."/>
            <person name="Emerson D."/>
            <person name="Woyke T."/>
        </authorList>
    </citation>
    <scope>NUCLEOTIDE SEQUENCE [LARGE SCALE GENOMIC DNA]</scope>
    <source>
        <strain evidence="1 2">ES-2</strain>
    </source>
</reference>
<gene>
    <name evidence="1" type="ordered locus">Galf_0692</name>
</gene>
<dbReference type="HOGENOM" id="CLU_2368817_0_0_4"/>
<dbReference type="Proteomes" id="UP000001235">
    <property type="component" value="Chromosome"/>
</dbReference>
<accession>D9SD43</accession>
<proteinExistence type="predicted"/>
<protein>
    <submittedName>
        <fullName evidence="1">Uncharacterized protein</fullName>
    </submittedName>
</protein>
<evidence type="ECO:0000313" key="1">
    <source>
        <dbReference type="EMBL" id="ADL54732.1"/>
    </source>
</evidence>
<name>D9SD43_GALCS</name>